<protein>
    <submittedName>
        <fullName evidence="1">Uncharacterized protein</fullName>
    </submittedName>
</protein>
<name>A0AA88EIB4_FICCA</name>
<dbReference type="AlphaFoldDB" id="A0AA88EIB4"/>
<dbReference type="Proteomes" id="UP001187192">
    <property type="component" value="Unassembled WGS sequence"/>
</dbReference>
<evidence type="ECO:0000313" key="1">
    <source>
        <dbReference type="EMBL" id="GMN75534.1"/>
    </source>
</evidence>
<accession>A0AA88EIB4</accession>
<keyword evidence="2" id="KW-1185">Reference proteome</keyword>
<reference evidence="1" key="1">
    <citation type="submission" date="2023-07" db="EMBL/GenBank/DDBJ databases">
        <title>draft genome sequence of fig (Ficus carica).</title>
        <authorList>
            <person name="Takahashi T."/>
            <person name="Nishimura K."/>
        </authorList>
    </citation>
    <scope>NUCLEOTIDE SEQUENCE</scope>
</reference>
<comment type="caution">
    <text evidence="1">The sequence shown here is derived from an EMBL/GenBank/DDBJ whole genome shotgun (WGS) entry which is preliminary data.</text>
</comment>
<sequence>MPHSERTHGELNLRPSILIATDIGVTQPFLSKVATDGRGVPNRQAHALLQGPSYIGRLPNLIIQVVTS</sequence>
<evidence type="ECO:0000313" key="2">
    <source>
        <dbReference type="Proteomes" id="UP001187192"/>
    </source>
</evidence>
<organism evidence="1 2">
    <name type="scientific">Ficus carica</name>
    <name type="common">Common fig</name>
    <dbReference type="NCBI Taxonomy" id="3494"/>
    <lineage>
        <taxon>Eukaryota</taxon>
        <taxon>Viridiplantae</taxon>
        <taxon>Streptophyta</taxon>
        <taxon>Embryophyta</taxon>
        <taxon>Tracheophyta</taxon>
        <taxon>Spermatophyta</taxon>
        <taxon>Magnoliopsida</taxon>
        <taxon>eudicotyledons</taxon>
        <taxon>Gunneridae</taxon>
        <taxon>Pentapetalae</taxon>
        <taxon>rosids</taxon>
        <taxon>fabids</taxon>
        <taxon>Rosales</taxon>
        <taxon>Moraceae</taxon>
        <taxon>Ficeae</taxon>
        <taxon>Ficus</taxon>
    </lineage>
</organism>
<gene>
    <name evidence="1" type="ORF">TIFTF001_056241</name>
</gene>
<dbReference type="EMBL" id="BTGU01020061">
    <property type="protein sequence ID" value="GMN75534.1"/>
    <property type="molecule type" value="Genomic_DNA"/>
</dbReference>
<proteinExistence type="predicted"/>